<evidence type="ECO:0000256" key="4">
    <source>
        <dbReference type="ARBA" id="ARBA00022840"/>
    </source>
</evidence>
<dbReference type="Proteomes" id="UP001280897">
    <property type="component" value="Unassembled WGS sequence"/>
</dbReference>
<dbReference type="InterPro" id="IPR036634">
    <property type="entry name" value="PRD_sf"/>
</dbReference>
<dbReference type="Pfam" id="PF00158">
    <property type="entry name" value="Sigma54_activat"/>
    <property type="match status" value="1"/>
</dbReference>
<dbReference type="Gene3D" id="3.40.50.510">
    <property type="entry name" value="Phosphotransferase system, mannose-type IIA component"/>
    <property type="match status" value="1"/>
</dbReference>
<evidence type="ECO:0000256" key="3">
    <source>
        <dbReference type="ARBA" id="ARBA00022777"/>
    </source>
</evidence>
<evidence type="ECO:0000259" key="7">
    <source>
        <dbReference type="PROSITE" id="PS51096"/>
    </source>
</evidence>
<name>A0AAP3U2Y0_PEDAC</name>
<dbReference type="Gene3D" id="1.10.1790.10">
    <property type="entry name" value="PRD domain"/>
    <property type="match status" value="1"/>
</dbReference>
<comment type="caution">
    <text evidence="9">The sequence shown here is derived from an EMBL/GenBank/DDBJ whole genome shotgun (WGS) entry which is preliminary data.</text>
</comment>
<evidence type="ECO:0000313" key="9">
    <source>
        <dbReference type="EMBL" id="MDV2621714.1"/>
    </source>
</evidence>
<protein>
    <submittedName>
        <fullName evidence="9">Sigma 54-interacting transcriptional regulator</fullName>
    </submittedName>
</protein>
<dbReference type="GO" id="GO:0005524">
    <property type="term" value="F:ATP binding"/>
    <property type="evidence" value="ECO:0007669"/>
    <property type="project" value="UniProtKB-KW"/>
</dbReference>
<dbReference type="PROSITE" id="PS00676">
    <property type="entry name" value="SIGMA54_INTERACT_2"/>
    <property type="match status" value="1"/>
</dbReference>
<dbReference type="KEGG" id="paci:A4V11_04985"/>
<keyword evidence="4" id="KW-0067">ATP-binding</keyword>
<dbReference type="PANTHER" id="PTHR32071:SF90">
    <property type="entry name" value="TRANSCRIPTIONAL REGULATORY PROTEIN LEVR"/>
    <property type="match status" value="1"/>
</dbReference>
<keyword evidence="2" id="KW-0547">Nucleotide-binding</keyword>
<keyword evidence="3" id="KW-0418">Kinase</keyword>
<dbReference type="InterPro" id="IPR036662">
    <property type="entry name" value="PTS_EIIA_man-typ_sf"/>
</dbReference>
<dbReference type="InterPro" id="IPR033887">
    <property type="entry name" value="PTS_IIA_man"/>
</dbReference>
<dbReference type="InterPro" id="IPR004701">
    <property type="entry name" value="PTS_EIIA_man-typ"/>
</dbReference>
<accession>A0AAP3U2Y0</accession>
<dbReference type="Pfam" id="PF00874">
    <property type="entry name" value="PRD"/>
    <property type="match status" value="2"/>
</dbReference>
<dbReference type="GO" id="GO:0003677">
    <property type="term" value="F:DNA binding"/>
    <property type="evidence" value="ECO:0007669"/>
    <property type="project" value="UniProtKB-KW"/>
</dbReference>
<dbReference type="InterPro" id="IPR027417">
    <property type="entry name" value="P-loop_NTPase"/>
</dbReference>
<feature type="domain" description="PRD" evidence="8">
    <location>
        <begin position="485"/>
        <end position="592"/>
    </location>
</feature>
<dbReference type="InterPro" id="IPR011608">
    <property type="entry name" value="PRD"/>
</dbReference>
<dbReference type="Pfam" id="PF03610">
    <property type="entry name" value="EIIA-man"/>
    <property type="match status" value="1"/>
</dbReference>
<feature type="domain" description="PRD" evidence="8">
    <location>
        <begin position="863"/>
        <end position="968"/>
    </location>
</feature>
<dbReference type="InterPro" id="IPR025943">
    <property type="entry name" value="Sigma_54_int_dom_ATP-bd_2"/>
</dbReference>
<dbReference type="CDD" id="cd00009">
    <property type="entry name" value="AAA"/>
    <property type="match status" value="1"/>
</dbReference>
<dbReference type="GO" id="GO:0006355">
    <property type="term" value="P:regulation of DNA-templated transcription"/>
    <property type="evidence" value="ECO:0007669"/>
    <property type="project" value="InterPro"/>
</dbReference>
<reference evidence="9" key="2">
    <citation type="submission" date="2023-10" db="EMBL/GenBank/DDBJ databases">
        <authorList>
            <person name="Khurajog B."/>
        </authorList>
    </citation>
    <scope>NUCLEOTIDE SEQUENCE</scope>
    <source>
        <strain evidence="9">BF9</strain>
    </source>
</reference>
<dbReference type="AlphaFoldDB" id="A0AAP3U2Y0"/>
<dbReference type="InterPro" id="IPR002078">
    <property type="entry name" value="Sigma_54_int"/>
</dbReference>
<evidence type="ECO:0000313" key="10">
    <source>
        <dbReference type="Proteomes" id="UP001280897"/>
    </source>
</evidence>
<dbReference type="SUPFAM" id="SSF46785">
    <property type="entry name" value="Winged helix' DNA-binding domain"/>
    <property type="match status" value="1"/>
</dbReference>
<dbReference type="GO" id="GO:0009401">
    <property type="term" value="P:phosphoenolpyruvate-dependent sugar phosphotransferase system"/>
    <property type="evidence" value="ECO:0007669"/>
    <property type="project" value="InterPro"/>
</dbReference>
<keyword evidence="5" id="KW-0238">DNA-binding</keyword>
<dbReference type="PROSITE" id="PS50045">
    <property type="entry name" value="SIGMA54_INTERACT_4"/>
    <property type="match status" value="1"/>
</dbReference>
<dbReference type="PROSITE" id="PS51096">
    <property type="entry name" value="PTS_EIIA_TYPE_4"/>
    <property type="match status" value="1"/>
</dbReference>
<evidence type="ECO:0000259" key="6">
    <source>
        <dbReference type="PROSITE" id="PS50045"/>
    </source>
</evidence>
<dbReference type="PROSITE" id="PS51372">
    <property type="entry name" value="PRD_2"/>
    <property type="match status" value="2"/>
</dbReference>
<dbReference type="EMBL" id="JAWJAV010000004">
    <property type="protein sequence ID" value="MDV2621714.1"/>
    <property type="molecule type" value="Genomic_DNA"/>
</dbReference>
<evidence type="ECO:0000256" key="5">
    <source>
        <dbReference type="ARBA" id="ARBA00023125"/>
    </source>
</evidence>
<dbReference type="Gene3D" id="3.40.50.300">
    <property type="entry name" value="P-loop containing nucleotide triphosphate hydrolases"/>
    <property type="match status" value="1"/>
</dbReference>
<dbReference type="SMART" id="SM00382">
    <property type="entry name" value="AAA"/>
    <property type="match status" value="1"/>
</dbReference>
<dbReference type="RefSeq" id="WP_005921581.1">
    <property type="nucleotide sequence ID" value="NZ_BJMF01000003.1"/>
</dbReference>
<proteinExistence type="predicted"/>
<dbReference type="SUPFAM" id="SSF52540">
    <property type="entry name" value="P-loop containing nucleoside triphosphate hydrolases"/>
    <property type="match status" value="1"/>
</dbReference>
<dbReference type="SUPFAM" id="SSF63520">
    <property type="entry name" value="PTS-regulatory domain, PRD"/>
    <property type="match status" value="2"/>
</dbReference>
<feature type="domain" description="PTS EIIA type-4" evidence="7">
    <location>
        <begin position="594"/>
        <end position="729"/>
    </location>
</feature>
<sequence>MKRQERIYQYVLEHTEPASADEANRQNGLTTSTIADALKIARSNVSKELNDLVRQRKLFKISGRPVRYCQLALNEDDPLAQDPSEYHIEDGISGMELGKKKLAGKLDKPTAAKQLSVHKDIFDRMIGKDQSMKNQIEQAKAAMLYPPRGLNTLIIGPTGSGKTYFANAMFDFAQARNLLSKDQQLVTFNCADYAHNPELLMSHLFGYVKGAFTGADDEQDGLIQEADGGMLFLDEVHRLPPEGQEMIFYFMDHGTYSRLGETAKTHHANVRLVCATTEDPESTLLQTFVRRIPITIQLPPFNKRSPEERIELLRSLVTIEANRTNKEITLTEDVVQALLGSVTYGNVGQLKSNIQLVCAKGFLNNIGNEGKIMITSDDLPSNIKDGLLNLASNRQELGAISKLLEPYMVVKPGASYATPVTRKDSYELPYNLYEIIGDKAMMLREEGLDQENINNFITTDINLHLKSFYKNDLDTVNAESKLAEIVDKGIINFTKQIQPKVENRLNYRFKDNFIYAMSLHISSFIKRIQSGKPMRLMGNDLVAMVKDYPEELEVAKSIKESLEQRYGLPIPESESYYLAVLLISLKTVPTSTGKVGIVVAAHGSNTASSMAQVVSQLLSDNSIQAFDMPLDMNPQVAYKGIVDRVRAADQGEGVLLLVDMGSLSTFGPKITEETQIPVKVIDMVTTAMVLEATRKASFIDSNLDEIYAELREFHGYSRVAITDEGQSMEDDQAVAMLSGKPKAVIAVCSTGEGTAQKIKGILDQLLLQNLIEDIKVFPISIVNMHQAIEEINQKYTIVATTGVMDPEVGVPFMPLQSLLQGGGEKFVRQLAERSELSWVFDEKDAKLTRSVCRQYLSKYFVFLNADKFADILWNYVDYLAQSRQVEFSESFRINLIMHVAGAVERQLTNNPMQVNAAELAEVQEQPWFKAVQEADDQFLQRIQIKMTLGEEFYIYKLLETWQEKNDTILNEMEKNQ</sequence>
<dbReference type="InterPro" id="IPR036390">
    <property type="entry name" value="WH_DNA-bd_sf"/>
</dbReference>
<evidence type="ECO:0000259" key="8">
    <source>
        <dbReference type="PROSITE" id="PS51372"/>
    </source>
</evidence>
<dbReference type="SUPFAM" id="SSF53062">
    <property type="entry name" value="PTS system fructose IIA component-like"/>
    <property type="match status" value="1"/>
</dbReference>
<evidence type="ECO:0000256" key="1">
    <source>
        <dbReference type="ARBA" id="ARBA00022679"/>
    </source>
</evidence>
<dbReference type="GO" id="GO:0016020">
    <property type="term" value="C:membrane"/>
    <property type="evidence" value="ECO:0007669"/>
    <property type="project" value="InterPro"/>
</dbReference>
<dbReference type="InterPro" id="IPR003593">
    <property type="entry name" value="AAA+_ATPase"/>
</dbReference>
<organism evidence="9 10">
    <name type="scientific">Pediococcus acidilactici</name>
    <dbReference type="NCBI Taxonomy" id="1254"/>
    <lineage>
        <taxon>Bacteria</taxon>
        <taxon>Bacillati</taxon>
        <taxon>Bacillota</taxon>
        <taxon>Bacilli</taxon>
        <taxon>Lactobacillales</taxon>
        <taxon>Lactobacillaceae</taxon>
        <taxon>Pediococcus</taxon>
        <taxon>Pediococcus acidilactici group</taxon>
    </lineage>
</organism>
<reference evidence="9" key="1">
    <citation type="journal article" date="2023" name="PeerJ">
        <title>Selection and evaluation of lactic acid bacteria from chicken feces in Thailand as potential probiotics.</title>
        <authorList>
            <person name="Khurajog B."/>
            <person name="Disastra Y."/>
            <person name="Lawwyne L.D."/>
            <person name="Sirichokchatchawan W."/>
            <person name="Niyomtham W."/>
            <person name="Yindee J."/>
            <person name="Hampson D.J."/>
            <person name="Prapasarakul N."/>
        </authorList>
    </citation>
    <scope>NUCLEOTIDE SEQUENCE</scope>
    <source>
        <strain evidence="9">BF9</strain>
    </source>
</reference>
<evidence type="ECO:0000256" key="2">
    <source>
        <dbReference type="ARBA" id="ARBA00022741"/>
    </source>
</evidence>
<dbReference type="GO" id="GO:0016301">
    <property type="term" value="F:kinase activity"/>
    <property type="evidence" value="ECO:0007669"/>
    <property type="project" value="UniProtKB-KW"/>
</dbReference>
<dbReference type="CDD" id="cd00006">
    <property type="entry name" value="PTS_IIA_man"/>
    <property type="match status" value="1"/>
</dbReference>
<keyword evidence="1" id="KW-0808">Transferase</keyword>
<gene>
    <name evidence="9" type="ORF">R0G89_08215</name>
</gene>
<feature type="domain" description="Sigma-54 factor interaction" evidence="6">
    <location>
        <begin position="125"/>
        <end position="359"/>
    </location>
</feature>
<dbReference type="PANTHER" id="PTHR32071">
    <property type="entry name" value="TRANSCRIPTIONAL REGULATORY PROTEIN"/>
    <property type="match status" value="1"/>
</dbReference>